<evidence type="ECO:0000256" key="1">
    <source>
        <dbReference type="SAM" id="MobiDB-lite"/>
    </source>
</evidence>
<dbReference type="EMBL" id="KE504128">
    <property type="protein sequence ID" value="EPT03919.1"/>
    <property type="molecule type" value="Genomic_DNA"/>
</dbReference>
<organism evidence="2 3">
    <name type="scientific">Fomitopsis schrenkii</name>
    <name type="common">Brown rot fungus</name>
    <dbReference type="NCBI Taxonomy" id="2126942"/>
    <lineage>
        <taxon>Eukaryota</taxon>
        <taxon>Fungi</taxon>
        <taxon>Dikarya</taxon>
        <taxon>Basidiomycota</taxon>
        <taxon>Agaricomycotina</taxon>
        <taxon>Agaricomycetes</taxon>
        <taxon>Polyporales</taxon>
        <taxon>Fomitopsis</taxon>
    </lineage>
</organism>
<dbReference type="eggNOG" id="ENOG502STWD">
    <property type="taxonomic scope" value="Eukaryota"/>
</dbReference>
<evidence type="ECO:0000313" key="2">
    <source>
        <dbReference type="EMBL" id="EPT03919.1"/>
    </source>
</evidence>
<dbReference type="HOGENOM" id="CLU_093219_0_0_1"/>
<evidence type="ECO:0000313" key="3">
    <source>
        <dbReference type="Proteomes" id="UP000015241"/>
    </source>
</evidence>
<name>S8EKQ3_FOMSC</name>
<protein>
    <submittedName>
        <fullName evidence="2">Uncharacterized protein</fullName>
    </submittedName>
</protein>
<dbReference type="InParanoid" id="S8EKQ3"/>
<sequence length="261" mass="28741">MSYPVQWLDDTFRSQARAEELLRPDLESGLITPHDFQLATQFLPAPHRYWPSLFALGGSAGAAVYSRYLRKPPAPLNRVALLATVGGFFGASWGQFRRAEAHATFQSLLDDPVTFSQALENVNRRTGGTRPLGWTLQRAREVAQREGMHGNAASPTEEGWASEQPTNIPAPVSRSAPASGECSAAAQEASRSKGRWDEIRAVNARGGAQPTTWDVLRQRHERSQINRSQGEQSAEGSSRLDEQAQFDALLEAERRMAGRDS</sequence>
<feature type="region of interest" description="Disordered" evidence="1">
    <location>
        <begin position="141"/>
        <end position="261"/>
    </location>
</feature>
<dbReference type="Proteomes" id="UP000015241">
    <property type="component" value="Unassembled WGS sequence"/>
</dbReference>
<proteinExistence type="predicted"/>
<keyword evidence="3" id="KW-1185">Reference proteome</keyword>
<feature type="compositionally biased region" description="Polar residues" evidence="1">
    <location>
        <begin position="225"/>
        <end position="236"/>
    </location>
</feature>
<reference evidence="2 3" key="1">
    <citation type="journal article" date="2012" name="Science">
        <title>The Paleozoic origin of enzymatic lignin decomposition reconstructed from 31 fungal genomes.</title>
        <authorList>
            <person name="Floudas D."/>
            <person name="Binder M."/>
            <person name="Riley R."/>
            <person name="Barry K."/>
            <person name="Blanchette R.A."/>
            <person name="Henrissat B."/>
            <person name="Martinez A.T."/>
            <person name="Otillar R."/>
            <person name="Spatafora J.W."/>
            <person name="Yadav J.S."/>
            <person name="Aerts A."/>
            <person name="Benoit I."/>
            <person name="Boyd A."/>
            <person name="Carlson A."/>
            <person name="Copeland A."/>
            <person name="Coutinho P.M."/>
            <person name="de Vries R.P."/>
            <person name="Ferreira P."/>
            <person name="Findley K."/>
            <person name="Foster B."/>
            <person name="Gaskell J."/>
            <person name="Glotzer D."/>
            <person name="Gorecki P."/>
            <person name="Heitman J."/>
            <person name="Hesse C."/>
            <person name="Hori C."/>
            <person name="Igarashi K."/>
            <person name="Jurgens J.A."/>
            <person name="Kallen N."/>
            <person name="Kersten P."/>
            <person name="Kohler A."/>
            <person name="Kuees U."/>
            <person name="Kumar T.K.A."/>
            <person name="Kuo A."/>
            <person name="LaButti K."/>
            <person name="Larrondo L.F."/>
            <person name="Lindquist E."/>
            <person name="Ling A."/>
            <person name="Lombard V."/>
            <person name="Lucas S."/>
            <person name="Lundell T."/>
            <person name="Martin R."/>
            <person name="McLaughlin D.J."/>
            <person name="Morgenstern I."/>
            <person name="Morin E."/>
            <person name="Murat C."/>
            <person name="Nagy L.G."/>
            <person name="Nolan M."/>
            <person name="Ohm R.A."/>
            <person name="Patyshakuliyeva A."/>
            <person name="Rokas A."/>
            <person name="Ruiz-Duenas F.J."/>
            <person name="Sabat G."/>
            <person name="Salamov A."/>
            <person name="Samejima M."/>
            <person name="Schmutz J."/>
            <person name="Slot J.C."/>
            <person name="St John F."/>
            <person name="Stenlid J."/>
            <person name="Sun H."/>
            <person name="Sun S."/>
            <person name="Syed K."/>
            <person name="Tsang A."/>
            <person name="Wiebenga A."/>
            <person name="Young D."/>
            <person name="Pisabarro A."/>
            <person name="Eastwood D.C."/>
            <person name="Martin F."/>
            <person name="Cullen D."/>
            <person name="Grigoriev I.V."/>
            <person name="Hibbett D.S."/>
        </authorList>
    </citation>
    <scope>NUCLEOTIDE SEQUENCE</scope>
    <source>
        <strain evidence="3">FP-58527</strain>
    </source>
</reference>
<feature type="compositionally biased region" description="Basic and acidic residues" evidence="1">
    <location>
        <begin position="251"/>
        <end position="261"/>
    </location>
</feature>
<feature type="compositionally biased region" description="Basic and acidic residues" evidence="1">
    <location>
        <begin position="190"/>
        <end position="200"/>
    </location>
</feature>
<dbReference type="OrthoDB" id="3201807at2759"/>
<accession>S8EKQ3</accession>
<dbReference type="AlphaFoldDB" id="S8EKQ3"/>
<dbReference type="STRING" id="743788.S8EKQ3"/>
<gene>
    <name evidence="2" type="ORF">FOMPIDRAFT_1114849</name>
</gene>